<evidence type="ECO:0000256" key="11">
    <source>
        <dbReference type="ARBA" id="ARBA00023163"/>
    </source>
</evidence>
<comment type="catalytic activity">
    <reaction evidence="17">
        <text>a 5'-end (N(7)-methyl 5'-triphosphoguanosine)-ribonucleoside in snRNA + S-adenosyl-L-methionine = a 5'-end (N(2),N(7)-dimethyl 5'-triphosphoguanosine)-ribonucleoside in snRNA + S-adenosyl-L-homocysteine + H(+)</text>
        <dbReference type="Rhea" id="RHEA:78471"/>
        <dbReference type="Rhea" id="RHEA-COMP:19085"/>
        <dbReference type="Rhea" id="RHEA-COMP:19087"/>
        <dbReference type="ChEBI" id="CHEBI:15378"/>
        <dbReference type="ChEBI" id="CHEBI:57856"/>
        <dbReference type="ChEBI" id="CHEBI:59789"/>
        <dbReference type="ChEBI" id="CHEBI:156461"/>
        <dbReference type="ChEBI" id="CHEBI:172880"/>
    </reaction>
    <physiologicalReaction direction="left-to-right" evidence="17">
        <dbReference type="Rhea" id="RHEA:78472"/>
    </physiologicalReaction>
</comment>
<keyword evidence="11" id="KW-0804">Transcription</keyword>
<dbReference type="Proteomes" id="UP001165190">
    <property type="component" value="Unassembled WGS sequence"/>
</dbReference>
<dbReference type="SUPFAM" id="SSF53335">
    <property type="entry name" value="S-adenosyl-L-methionine-dependent methyltransferases"/>
    <property type="match status" value="1"/>
</dbReference>
<comment type="catalytic activity">
    <reaction evidence="16">
        <text>a 5'-end (N(2),N(7)-dimethyl 5'-triphosphoguanosine)-ribonucleoside in snRNA + S-adenosyl-L-methionine = a 5'-end (N(2),N(2),N(7)-trimethyl 5'-triphosphoguanosine)-ribonucleoside in snRNA + S-adenosyl-L-homocysteine + H(+)</text>
        <dbReference type="Rhea" id="RHEA:78479"/>
        <dbReference type="Rhea" id="RHEA-COMP:19087"/>
        <dbReference type="Rhea" id="RHEA-COMP:19089"/>
        <dbReference type="ChEBI" id="CHEBI:15378"/>
        <dbReference type="ChEBI" id="CHEBI:57856"/>
        <dbReference type="ChEBI" id="CHEBI:59789"/>
        <dbReference type="ChEBI" id="CHEBI:167623"/>
        <dbReference type="ChEBI" id="CHEBI:172880"/>
    </reaction>
    <physiologicalReaction direction="left-to-right" evidence="16">
        <dbReference type="Rhea" id="RHEA:78480"/>
    </physiologicalReaction>
</comment>
<dbReference type="FunFam" id="3.40.50.150:FF:000066">
    <property type="entry name" value="Trimethylguanosine synthase 1"/>
    <property type="match status" value="1"/>
</dbReference>
<keyword evidence="10" id="KW-0805">Transcription regulation</keyword>
<dbReference type="GO" id="GO:0005730">
    <property type="term" value="C:nucleolus"/>
    <property type="evidence" value="ECO:0007669"/>
    <property type="project" value="UniProtKB-SubCell"/>
</dbReference>
<keyword evidence="12" id="KW-0539">Nucleus</keyword>
<evidence type="ECO:0000256" key="1">
    <source>
        <dbReference type="ARBA" id="ARBA00004408"/>
    </source>
</evidence>
<dbReference type="EMBL" id="BSYR01000014">
    <property type="protein sequence ID" value="GMI77421.1"/>
    <property type="molecule type" value="Genomic_DNA"/>
</dbReference>
<evidence type="ECO:0000256" key="7">
    <source>
        <dbReference type="ARBA" id="ARBA00022603"/>
    </source>
</evidence>
<evidence type="ECO:0000256" key="4">
    <source>
        <dbReference type="ARBA" id="ARBA00018517"/>
    </source>
</evidence>
<dbReference type="AlphaFoldDB" id="A0A9W7LVH3"/>
<dbReference type="OrthoDB" id="194443at2759"/>
<keyword evidence="25" id="KW-1185">Reference proteome</keyword>
<evidence type="ECO:0000256" key="9">
    <source>
        <dbReference type="ARBA" id="ARBA00022691"/>
    </source>
</evidence>
<comment type="catalytic activity">
    <reaction evidence="15">
        <text>a 5'-end (N(7)-methyl 5'-triphosphoguanosine)-ribonucleoside in snoRNA + S-adenosyl-L-methionine = a 5'-end (N(2),N(7)-dimethyl 5'-triphosphoguanosine)-ribonucleoside in snoRNA + S-adenosyl-L-homocysteine + H(+)</text>
        <dbReference type="Rhea" id="RHEA:78475"/>
        <dbReference type="Rhea" id="RHEA-COMP:19086"/>
        <dbReference type="Rhea" id="RHEA-COMP:19088"/>
        <dbReference type="ChEBI" id="CHEBI:15378"/>
        <dbReference type="ChEBI" id="CHEBI:57856"/>
        <dbReference type="ChEBI" id="CHEBI:59789"/>
        <dbReference type="ChEBI" id="CHEBI:156461"/>
        <dbReference type="ChEBI" id="CHEBI:172880"/>
    </reaction>
    <physiologicalReaction direction="left-to-right" evidence="15">
        <dbReference type="Rhea" id="RHEA:78476"/>
    </physiologicalReaction>
</comment>
<evidence type="ECO:0000313" key="24">
    <source>
        <dbReference type="EMBL" id="GMI77421.1"/>
    </source>
</evidence>
<keyword evidence="6" id="KW-0597">Phosphoprotein</keyword>
<keyword evidence="8" id="KW-0808">Transferase</keyword>
<keyword evidence="5" id="KW-0963">Cytoplasm</keyword>
<evidence type="ECO:0000256" key="5">
    <source>
        <dbReference type="ARBA" id="ARBA00022490"/>
    </source>
</evidence>
<evidence type="ECO:0000256" key="12">
    <source>
        <dbReference type="ARBA" id="ARBA00023242"/>
    </source>
</evidence>
<dbReference type="PANTHER" id="PTHR14741:SF41">
    <property type="entry name" value="TRIMETHYLGUANOSINE SYNTHASE"/>
    <property type="match status" value="1"/>
</dbReference>
<evidence type="ECO:0000256" key="21">
    <source>
        <dbReference type="ARBA" id="ARBA00079339"/>
    </source>
</evidence>
<dbReference type="PANTHER" id="PTHR14741">
    <property type="entry name" value="S-ADENOSYLMETHIONINE-DEPENDENT METHYLTRANSFERASE RELATED"/>
    <property type="match status" value="1"/>
</dbReference>
<evidence type="ECO:0000256" key="22">
    <source>
        <dbReference type="ARBA" id="ARBA00081504"/>
    </source>
</evidence>
<comment type="caution">
    <text evidence="24">The sequence shown here is derived from an EMBL/GenBank/DDBJ whole genome shotgun (WGS) entry which is preliminary data.</text>
</comment>
<evidence type="ECO:0000256" key="15">
    <source>
        <dbReference type="ARBA" id="ARBA00048740"/>
    </source>
</evidence>
<keyword evidence="7" id="KW-0489">Methyltransferase</keyword>
<dbReference type="Pfam" id="PF09445">
    <property type="entry name" value="Methyltransf_15"/>
    <property type="match status" value="1"/>
</dbReference>
<evidence type="ECO:0000256" key="16">
    <source>
        <dbReference type="ARBA" id="ARBA00048763"/>
    </source>
</evidence>
<comment type="subunit">
    <text evidence="20">May form homooligomers. Interacts with CREBBP/CBP, EED/WAIT1, EP300/P300, NCOA6/PRIP, PPARBP/PBP and SMN.</text>
</comment>
<evidence type="ECO:0000256" key="14">
    <source>
        <dbReference type="ARBA" id="ARBA00047418"/>
    </source>
</evidence>
<protein>
    <recommendedName>
        <fullName evidence="4">Trimethylguanosine synthase</fullName>
    </recommendedName>
    <alternativeName>
        <fullName evidence="18">Cap-specific guanine-N(2) methyltransferase</fullName>
    </alternativeName>
    <alternativeName>
        <fullName evidence="21">Nuclear receptor coactivator 6-interacting protein</fullName>
    </alternativeName>
    <alternativeName>
        <fullName evidence="22">PRIP-interacting protein with methyltransferase motif</fullName>
    </alternativeName>
</protein>
<evidence type="ECO:0000256" key="13">
    <source>
        <dbReference type="ARBA" id="ARBA00025783"/>
    </source>
</evidence>
<comment type="similarity">
    <text evidence="13">Belongs to the methyltransferase superfamily. Trimethylguanosine synthase family.</text>
</comment>
<keyword evidence="9" id="KW-0949">S-adenosyl-L-methionine</keyword>
<reference evidence="24" key="1">
    <citation type="submission" date="2023-05" db="EMBL/GenBank/DDBJ databases">
        <title>Genome and transcriptome analyses reveal genes involved in the formation of fine ridges on petal epidermal cells in Hibiscus trionum.</title>
        <authorList>
            <person name="Koshimizu S."/>
            <person name="Masuda S."/>
            <person name="Ishii T."/>
            <person name="Shirasu K."/>
            <person name="Hoshino A."/>
            <person name="Arita M."/>
        </authorList>
    </citation>
    <scope>NUCLEOTIDE SEQUENCE</scope>
    <source>
        <strain evidence="24">Hamamatsu line</strain>
    </source>
</reference>
<evidence type="ECO:0000256" key="8">
    <source>
        <dbReference type="ARBA" id="ARBA00022679"/>
    </source>
</evidence>
<feature type="region of interest" description="Disordered" evidence="23">
    <location>
        <begin position="1"/>
        <end position="33"/>
    </location>
</feature>
<dbReference type="GO" id="GO:0015030">
    <property type="term" value="C:Cajal body"/>
    <property type="evidence" value="ECO:0007669"/>
    <property type="project" value="UniProtKB-SubCell"/>
</dbReference>
<evidence type="ECO:0000256" key="10">
    <source>
        <dbReference type="ARBA" id="ARBA00023015"/>
    </source>
</evidence>
<dbReference type="GO" id="GO:0005737">
    <property type="term" value="C:cytoplasm"/>
    <property type="evidence" value="ECO:0007669"/>
    <property type="project" value="UniProtKB-SubCell"/>
</dbReference>
<sequence>MKQKPQNFNSTAAKDPIGKQKRRVKKKSGKKREKEEGIITPLIEKYWFQRYNLFSKYDEGIKMDEEGWFSVTPEEIAIRHAEKCGGDELVIDCFSGVGGNAIQFAELCPFVVAIDIDPQKVNMARNNAKVYGVEDSIDFIVGDFFQLAPSLKGDVVFLSPPWGGPSYKRIGNFTMDLLKPKDGYSIFQAAQRITPKIVMFLPRNMNLNEVEELSWLSSPPLSIEIEENYLEGSFKGITVCFGGSA</sequence>
<evidence type="ECO:0000256" key="6">
    <source>
        <dbReference type="ARBA" id="ARBA00022553"/>
    </source>
</evidence>
<evidence type="ECO:0000256" key="17">
    <source>
        <dbReference type="ARBA" id="ARBA00049075"/>
    </source>
</evidence>
<comment type="subcellular location">
    <subcellularLocation>
        <location evidence="2">Cytoplasm</location>
    </subcellularLocation>
    <subcellularLocation>
        <location evidence="1">Nucleus</location>
        <location evidence="1">Cajal body</location>
    </subcellularLocation>
    <subcellularLocation>
        <location evidence="3">Nucleus</location>
        <location evidence="3">Nucleolus</location>
    </subcellularLocation>
</comment>
<dbReference type="InterPro" id="IPR029063">
    <property type="entry name" value="SAM-dependent_MTases_sf"/>
</dbReference>
<dbReference type="CDD" id="cd02440">
    <property type="entry name" value="AdoMet_MTases"/>
    <property type="match status" value="1"/>
</dbReference>
<organism evidence="24 25">
    <name type="scientific">Hibiscus trionum</name>
    <name type="common">Flower of an hour</name>
    <dbReference type="NCBI Taxonomy" id="183268"/>
    <lineage>
        <taxon>Eukaryota</taxon>
        <taxon>Viridiplantae</taxon>
        <taxon>Streptophyta</taxon>
        <taxon>Embryophyta</taxon>
        <taxon>Tracheophyta</taxon>
        <taxon>Spermatophyta</taxon>
        <taxon>Magnoliopsida</taxon>
        <taxon>eudicotyledons</taxon>
        <taxon>Gunneridae</taxon>
        <taxon>Pentapetalae</taxon>
        <taxon>rosids</taxon>
        <taxon>malvids</taxon>
        <taxon>Malvales</taxon>
        <taxon>Malvaceae</taxon>
        <taxon>Malvoideae</taxon>
        <taxon>Hibiscus</taxon>
    </lineage>
</organism>
<proteinExistence type="inferred from homology"/>
<comment type="catalytic activity">
    <reaction evidence="14">
        <text>a 5'-end (N(2),N(7)-dimethyl 5'-triphosphoguanosine)-ribonucleoside in snoRNA + S-adenosyl-L-methionine = a 5'-end (N(2),N(2),N(7)-trimethyl 5'-triphosphoguanosine)-ribonucleoside in snoRNA + S-adenosyl-L-homocysteine + H(+)</text>
        <dbReference type="Rhea" id="RHEA:78507"/>
        <dbReference type="Rhea" id="RHEA-COMP:19088"/>
        <dbReference type="Rhea" id="RHEA-COMP:19090"/>
        <dbReference type="ChEBI" id="CHEBI:15378"/>
        <dbReference type="ChEBI" id="CHEBI:57856"/>
        <dbReference type="ChEBI" id="CHEBI:59789"/>
        <dbReference type="ChEBI" id="CHEBI:167623"/>
        <dbReference type="ChEBI" id="CHEBI:172880"/>
    </reaction>
    <physiologicalReaction direction="left-to-right" evidence="14">
        <dbReference type="Rhea" id="RHEA:78508"/>
    </physiologicalReaction>
</comment>
<evidence type="ECO:0000256" key="20">
    <source>
        <dbReference type="ARBA" id="ARBA00064494"/>
    </source>
</evidence>
<name>A0A9W7LVH3_HIBTR</name>
<dbReference type="InterPro" id="IPR019012">
    <property type="entry name" value="RNA_cap_Gua-N2-MeTrfase"/>
</dbReference>
<evidence type="ECO:0000256" key="23">
    <source>
        <dbReference type="SAM" id="MobiDB-lite"/>
    </source>
</evidence>
<evidence type="ECO:0000313" key="25">
    <source>
        <dbReference type="Proteomes" id="UP001165190"/>
    </source>
</evidence>
<dbReference type="GO" id="GO:0071164">
    <property type="term" value="F:RNA cap trimethylguanosine synthase activity"/>
    <property type="evidence" value="ECO:0007669"/>
    <property type="project" value="TreeGrafter"/>
</dbReference>
<accession>A0A9W7LVH3</accession>
<evidence type="ECO:0000256" key="2">
    <source>
        <dbReference type="ARBA" id="ARBA00004496"/>
    </source>
</evidence>
<dbReference type="Gene3D" id="3.40.50.150">
    <property type="entry name" value="Vaccinia Virus protein VP39"/>
    <property type="match status" value="1"/>
</dbReference>
<gene>
    <name evidence="24" type="ORF">HRI_001411300</name>
</gene>
<feature type="compositionally biased region" description="Basic residues" evidence="23">
    <location>
        <begin position="19"/>
        <end position="31"/>
    </location>
</feature>
<evidence type="ECO:0000256" key="3">
    <source>
        <dbReference type="ARBA" id="ARBA00004604"/>
    </source>
</evidence>
<feature type="compositionally biased region" description="Polar residues" evidence="23">
    <location>
        <begin position="1"/>
        <end position="12"/>
    </location>
</feature>
<comment type="function">
    <text evidence="19">Catalyzes the 2 serial methylation steps for the conversion of the 7-monomethylguanosine (m(7)G) caps of snRNAs and snoRNAs to a 2,2,7-trimethylguanosine (m(2,2,7)G) cap structure. The enzyme is specific for guanine, and N7 methylation must precede N2 methylation. Hypermethylation of the m7G cap of U snRNAs leads to their concentration in nuclear foci, their colocalization with coilin and the formation of canonical Cajal bodies (CBs). Plays a role in transcriptional regulation.</text>
</comment>
<evidence type="ECO:0000256" key="18">
    <source>
        <dbReference type="ARBA" id="ARBA00049790"/>
    </source>
</evidence>
<evidence type="ECO:0000256" key="19">
    <source>
        <dbReference type="ARBA" id="ARBA00057179"/>
    </source>
</evidence>